<evidence type="ECO:0000256" key="2">
    <source>
        <dbReference type="ARBA" id="ARBA00022679"/>
    </source>
</evidence>
<feature type="domain" description="Phosphate acetyl/butaryl transferase" evidence="4">
    <location>
        <begin position="33"/>
        <end position="275"/>
    </location>
</feature>
<evidence type="ECO:0000256" key="1">
    <source>
        <dbReference type="ARBA" id="ARBA00005656"/>
    </source>
</evidence>
<dbReference type="InterPro" id="IPR002505">
    <property type="entry name" value="PTA_PTB"/>
</dbReference>
<dbReference type="PANTHER" id="PTHR43356">
    <property type="entry name" value="PHOSPHATE ACETYLTRANSFERASE"/>
    <property type="match status" value="1"/>
</dbReference>
<dbReference type="Gene3D" id="3.40.718.10">
    <property type="entry name" value="Isopropylmalate Dehydrogenase"/>
    <property type="match status" value="1"/>
</dbReference>
<dbReference type="PIRSF" id="PIRSF000428">
    <property type="entry name" value="P_Ac_trans"/>
    <property type="match status" value="1"/>
</dbReference>
<dbReference type="InterPro" id="IPR012147">
    <property type="entry name" value="P_Ac_Bu_trans"/>
</dbReference>
<keyword evidence="3" id="KW-0012">Acyltransferase</keyword>
<organism evidence="5 6">
    <name type="scientific">Symbiobacterium thermophilum</name>
    <dbReference type="NCBI Taxonomy" id="2734"/>
    <lineage>
        <taxon>Bacteria</taxon>
        <taxon>Bacillati</taxon>
        <taxon>Bacillota</taxon>
        <taxon>Clostridia</taxon>
        <taxon>Eubacteriales</taxon>
        <taxon>Symbiobacteriaceae</taxon>
        <taxon>Symbiobacterium</taxon>
    </lineage>
</organism>
<evidence type="ECO:0000259" key="4">
    <source>
        <dbReference type="Pfam" id="PF01515"/>
    </source>
</evidence>
<dbReference type="EMBL" id="PIUK01000079">
    <property type="protein sequence ID" value="MBY6276410.1"/>
    <property type="molecule type" value="Genomic_DNA"/>
</dbReference>
<evidence type="ECO:0000313" key="6">
    <source>
        <dbReference type="Proteomes" id="UP000732377"/>
    </source>
</evidence>
<evidence type="ECO:0000256" key="3">
    <source>
        <dbReference type="ARBA" id="ARBA00023315"/>
    </source>
</evidence>
<dbReference type="OMA" id="HCVRVAN"/>
<dbReference type="GO" id="GO:0016746">
    <property type="term" value="F:acyltransferase activity"/>
    <property type="evidence" value="ECO:0007669"/>
    <property type="project" value="UniProtKB-KW"/>
</dbReference>
<dbReference type="PANTHER" id="PTHR43356:SF2">
    <property type="entry name" value="PHOSPHATE ACETYLTRANSFERASE"/>
    <property type="match status" value="1"/>
</dbReference>
<dbReference type="InterPro" id="IPR050500">
    <property type="entry name" value="Phos_Acetyltrans/Butyryltrans"/>
</dbReference>
<dbReference type="AlphaFoldDB" id="A0A953LED9"/>
<keyword evidence="2" id="KW-0808">Transferase</keyword>
<name>A0A953LED9_SYMTR</name>
<dbReference type="Pfam" id="PF01515">
    <property type="entry name" value="PTA_PTB"/>
    <property type="match status" value="1"/>
</dbReference>
<accession>A0A953LED9</accession>
<dbReference type="SUPFAM" id="SSF53659">
    <property type="entry name" value="Isocitrate/Isopropylmalate dehydrogenase-like"/>
    <property type="match status" value="1"/>
</dbReference>
<dbReference type="Proteomes" id="UP000732377">
    <property type="component" value="Unassembled WGS sequence"/>
</dbReference>
<proteinExistence type="inferred from homology"/>
<comment type="caution">
    <text evidence="5">The sequence shown here is derived from an EMBL/GenBank/DDBJ whole genome shotgun (WGS) entry which is preliminary data.</text>
</comment>
<sequence length="280" mass="28884">MITSLDQLIPAAQAAVGGRPPVMAVAQADDPHVEEAVSEAERLGLVRGYRISRADPAEAARLAVDAVRAGEAQLLMKGLLQTAEILRAVLNRDAGLRTGRALSHACVVQVPGFPRLLHISDIALNIRPDLARKADILRNQVAVARALGLECPKVAAIAAVEKVNPDMPATVDARALQEMAERGEFGDCVVQGPLALDLALSAEAGAVKGVTGPVVGAADVLIMPDLETGNVLYKALIHLAGAASAGIVVGARCPIVLLSRSDPPAFKLNSIALAVLAASA</sequence>
<comment type="similarity">
    <text evidence="1">Belongs to the phosphate acetyltransferase and butyryltransferase family.</text>
</comment>
<protein>
    <submittedName>
        <fullName evidence="5">Phosphate butyryltransferase</fullName>
    </submittedName>
</protein>
<gene>
    <name evidence="5" type="ORF">CWE10_09390</name>
</gene>
<evidence type="ECO:0000313" key="5">
    <source>
        <dbReference type="EMBL" id="MBY6276410.1"/>
    </source>
</evidence>
<reference evidence="5" key="1">
    <citation type="submission" date="2017-11" db="EMBL/GenBank/DDBJ databases">
        <title>Three new genomes from thermophilic consortium.</title>
        <authorList>
            <person name="Quaggio R."/>
            <person name="Amgarten D."/>
            <person name="Setubal J.C."/>
        </authorList>
    </citation>
    <scope>NUCLEOTIDE SEQUENCE</scope>
    <source>
        <strain evidence="5">ZCTH01-B2</strain>
    </source>
</reference>